<dbReference type="SUPFAM" id="SSF75217">
    <property type="entry name" value="alpha/beta knot"/>
    <property type="match status" value="1"/>
</dbReference>
<dbReference type="PANTHER" id="PTHR30027:SF3">
    <property type="entry name" value="16S RRNA (URACIL(1498)-N(3))-METHYLTRANSFERASE"/>
    <property type="match status" value="1"/>
</dbReference>
<comment type="catalytic activity">
    <reaction evidence="9 10">
        <text>uridine(1498) in 16S rRNA + S-adenosyl-L-methionine = N(3)-methyluridine(1498) in 16S rRNA + S-adenosyl-L-homocysteine + H(+)</text>
        <dbReference type="Rhea" id="RHEA:42920"/>
        <dbReference type="Rhea" id="RHEA-COMP:10283"/>
        <dbReference type="Rhea" id="RHEA-COMP:10284"/>
        <dbReference type="ChEBI" id="CHEBI:15378"/>
        <dbReference type="ChEBI" id="CHEBI:57856"/>
        <dbReference type="ChEBI" id="CHEBI:59789"/>
        <dbReference type="ChEBI" id="CHEBI:65315"/>
        <dbReference type="ChEBI" id="CHEBI:74502"/>
        <dbReference type="EC" id="2.1.1.193"/>
    </reaction>
</comment>
<evidence type="ECO:0000256" key="5">
    <source>
        <dbReference type="ARBA" id="ARBA00022603"/>
    </source>
</evidence>
<dbReference type="Pfam" id="PF04452">
    <property type="entry name" value="Methyltrans_RNA"/>
    <property type="match status" value="1"/>
</dbReference>
<dbReference type="InterPro" id="IPR029026">
    <property type="entry name" value="tRNA_m1G_MTases_N"/>
</dbReference>
<sequence length="237" mass="25728">MNLLLLQEEDLCGADRACIGGRRLQHLRQVLGSQTGDCLRVGLLNGPLGEGLIEQLDARQAVLSLRWSGQPPDELPVRLVLALPRPKVLGRVLQSVAALGVKQLVLVNSWRVDKSYWSSPLLQPAALRQQLLLGLEQGVDTRLPQILLRSRFKPFVEDELHDWCGAGTRLVAHPAAAAPCPAAQNGFLTLAIGPEGGFIPYEIEALQAQGFTAVHLGRRILRVETAVAFLLGRLSPG</sequence>
<keyword evidence="6 10" id="KW-0808">Transferase</keyword>
<dbReference type="STRING" id="57664.SAMN05661003_101208"/>
<dbReference type="PANTHER" id="PTHR30027">
    <property type="entry name" value="RIBOSOMAL RNA SMALL SUBUNIT METHYLTRANSFERASE E"/>
    <property type="match status" value="1"/>
</dbReference>
<dbReference type="GO" id="GO:0070042">
    <property type="term" value="F:rRNA (uridine-N3-)-methyltransferase activity"/>
    <property type="evidence" value="ECO:0007669"/>
    <property type="project" value="TreeGrafter"/>
</dbReference>
<evidence type="ECO:0000256" key="1">
    <source>
        <dbReference type="ARBA" id="ARBA00004496"/>
    </source>
</evidence>
<dbReference type="InterPro" id="IPR006700">
    <property type="entry name" value="RsmE"/>
</dbReference>
<dbReference type="EMBL" id="FNAQ01000001">
    <property type="protein sequence ID" value="SDD75446.1"/>
    <property type="molecule type" value="Genomic_DNA"/>
</dbReference>
<accession>A0A1G6XDX3</accession>
<dbReference type="AlphaFoldDB" id="A0A1G6XDX3"/>
<dbReference type="GO" id="GO:0005737">
    <property type="term" value="C:cytoplasm"/>
    <property type="evidence" value="ECO:0007669"/>
    <property type="project" value="UniProtKB-SubCell"/>
</dbReference>
<protein>
    <recommendedName>
        <fullName evidence="10">Ribosomal RNA small subunit methyltransferase E</fullName>
        <ecNumber evidence="10">2.1.1.193</ecNumber>
    </recommendedName>
</protein>
<name>A0A1G6XDX3_9BACT</name>
<feature type="domain" description="Ribosomal RNA small subunit methyltransferase E methyltransferase" evidence="11">
    <location>
        <begin position="74"/>
        <end position="234"/>
    </location>
</feature>
<evidence type="ECO:0000256" key="6">
    <source>
        <dbReference type="ARBA" id="ARBA00022679"/>
    </source>
</evidence>
<dbReference type="RefSeq" id="WP_092075359.1">
    <property type="nucleotide sequence ID" value="NZ_FNAQ01000001.1"/>
</dbReference>
<comment type="function">
    <text evidence="8 10">Specifically methylates the N3 position of the uracil ring of uridine 1498 (m3U1498) in 16S rRNA. Acts on the fully assembled 30S ribosomal subunit.</text>
</comment>
<comment type="subcellular location">
    <subcellularLocation>
        <location evidence="1 10">Cytoplasm</location>
    </subcellularLocation>
</comment>
<comment type="similarity">
    <text evidence="2 10">Belongs to the RNA methyltransferase RsmE family.</text>
</comment>
<dbReference type="InterPro" id="IPR046886">
    <property type="entry name" value="RsmE_MTase_dom"/>
</dbReference>
<evidence type="ECO:0000256" key="3">
    <source>
        <dbReference type="ARBA" id="ARBA00022490"/>
    </source>
</evidence>
<evidence type="ECO:0000313" key="12">
    <source>
        <dbReference type="EMBL" id="SDD75446.1"/>
    </source>
</evidence>
<dbReference type="Gene3D" id="3.40.1280.10">
    <property type="match status" value="1"/>
</dbReference>
<evidence type="ECO:0000256" key="2">
    <source>
        <dbReference type="ARBA" id="ARBA00005528"/>
    </source>
</evidence>
<dbReference type="EC" id="2.1.1.193" evidence="10"/>
<organism evidence="12 13">
    <name type="scientific">Desulfuromonas thiophila</name>
    <dbReference type="NCBI Taxonomy" id="57664"/>
    <lineage>
        <taxon>Bacteria</taxon>
        <taxon>Pseudomonadati</taxon>
        <taxon>Thermodesulfobacteriota</taxon>
        <taxon>Desulfuromonadia</taxon>
        <taxon>Desulfuromonadales</taxon>
        <taxon>Desulfuromonadaceae</taxon>
        <taxon>Desulfuromonas</taxon>
    </lineage>
</organism>
<keyword evidence="4 10" id="KW-0698">rRNA processing</keyword>
<dbReference type="OrthoDB" id="9815641at2"/>
<dbReference type="InterPro" id="IPR029028">
    <property type="entry name" value="Alpha/beta_knot_MTases"/>
</dbReference>
<evidence type="ECO:0000313" key="13">
    <source>
        <dbReference type="Proteomes" id="UP000243205"/>
    </source>
</evidence>
<dbReference type="NCBIfam" id="TIGR00046">
    <property type="entry name" value="RsmE family RNA methyltransferase"/>
    <property type="match status" value="1"/>
</dbReference>
<keyword evidence="5 10" id="KW-0489">Methyltransferase</keyword>
<proteinExistence type="inferred from homology"/>
<dbReference type="PIRSF" id="PIRSF015601">
    <property type="entry name" value="MTase_slr0722"/>
    <property type="match status" value="1"/>
</dbReference>
<keyword evidence="7 10" id="KW-0949">S-adenosyl-L-methionine</keyword>
<evidence type="ECO:0000256" key="10">
    <source>
        <dbReference type="PIRNR" id="PIRNR015601"/>
    </source>
</evidence>
<evidence type="ECO:0000256" key="9">
    <source>
        <dbReference type="ARBA" id="ARBA00047944"/>
    </source>
</evidence>
<dbReference type="Proteomes" id="UP000243205">
    <property type="component" value="Unassembled WGS sequence"/>
</dbReference>
<gene>
    <name evidence="12" type="ORF">SAMN05661003_101208</name>
</gene>
<evidence type="ECO:0000256" key="4">
    <source>
        <dbReference type="ARBA" id="ARBA00022552"/>
    </source>
</evidence>
<evidence type="ECO:0000256" key="7">
    <source>
        <dbReference type="ARBA" id="ARBA00022691"/>
    </source>
</evidence>
<evidence type="ECO:0000256" key="8">
    <source>
        <dbReference type="ARBA" id="ARBA00025699"/>
    </source>
</evidence>
<dbReference type="GO" id="GO:0070475">
    <property type="term" value="P:rRNA base methylation"/>
    <property type="evidence" value="ECO:0007669"/>
    <property type="project" value="TreeGrafter"/>
</dbReference>
<reference evidence="13" key="1">
    <citation type="submission" date="2016-10" db="EMBL/GenBank/DDBJ databases">
        <authorList>
            <person name="Varghese N."/>
            <person name="Submissions S."/>
        </authorList>
    </citation>
    <scope>NUCLEOTIDE SEQUENCE [LARGE SCALE GENOMIC DNA]</scope>
    <source>
        <strain evidence="13">DSM 8987</strain>
    </source>
</reference>
<dbReference type="CDD" id="cd18084">
    <property type="entry name" value="RsmE-like"/>
    <property type="match status" value="1"/>
</dbReference>
<keyword evidence="13" id="KW-1185">Reference proteome</keyword>
<evidence type="ECO:0000259" key="11">
    <source>
        <dbReference type="Pfam" id="PF04452"/>
    </source>
</evidence>
<keyword evidence="3 10" id="KW-0963">Cytoplasm</keyword>
<dbReference type="NCBIfam" id="NF008700">
    <property type="entry name" value="PRK11713.5-4"/>
    <property type="match status" value="1"/>
</dbReference>